<accession>A0A369W5Z0</accession>
<organism evidence="4 5">
    <name type="scientific">Pelagibacterium lacus</name>
    <dbReference type="NCBI Taxonomy" id="2282655"/>
    <lineage>
        <taxon>Bacteria</taxon>
        <taxon>Pseudomonadati</taxon>
        <taxon>Pseudomonadota</taxon>
        <taxon>Alphaproteobacteria</taxon>
        <taxon>Hyphomicrobiales</taxon>
        <taxon>Devosiaceae</taxon>
        <taxon>Pelagibacterium</taxon>
    </lineage>
</organism>
<reference evidence="5" key="1">
    <citation type="submission" date="2018-07" db="EMBL/GenBank/DDBJ databases">
        <authorList>
            <person name="Liu B.-T."/>
            <person name="Du Z."/>
        </authorList>
    </citation>
    <scope>NUCLEOTIDE SEQUENCE [LARGE SCALE GENOMIC DNA]</scope>
    <source>
        <strain evidence="5">XYN52</strain>
    </source>
</reference>
<evidence type="ECO:0000259" key="3">
    <source>
        <dbReference type="Pfam" id="PF03968"/>
    </source>
</evidence>
<name>A0A369W5Z0_9HYPH</name>
<feature type="compositionally biased region" description="Polar residues" evidence="2">
    <location>
        <begin position="198"/>
        <end position="207"/>
    </location>
</feature>
<dbReference type="GO" id="GO:0015920">
    <property type="term" value="P:lipopolysaccharide transport"/>
    <property type="evidence" value="ECO:0007669"/>
    <property type="project" value="TreeGrafter"/>
</dbReference>
<dbReference type="Pfam" id="PF03968">
    <property type="entry name" value="LptD_N"/>
    <property type="match status" value="1"/>
</dbReference>
<dbReference type="AlphaFoldDB" id="A0A369W5Z0"/>
<sequence length="207" mass="21252">MTLAPRSGSLGAFRSTWCRSPTAAPNAIPLPWRPPMRPTSLAFVLALGLVAGPVLAQTTVTDPAGFGGLAETAGDAVNVTADDLEINEEASTATFTGDVVVTQGAMRLTAPVLLAAYGEGGPSDLENFSTSGGRVTMSTDEQTVEADSVFYDFTLRVLTFSGNVLVTNPTGTVNAERLVIDTRAGTSSFTGSQGSGGRVTSTFTPGN</sequence>
<dbReference type="GO" id="GO:0030288">
    <property type="term" value="C:outer membrane-bounded periplasmic space"/>
    <property type="evidence" value="ECO:0007669"/>
    <property type="project" value="TreeGrafter"/>
</dbReference>
<dbReference type="GO" id="GO:0009279">
    <property type="term" value="C:cell outer membrane"/>
    <property type="evidence" value="ECO:0007669"/>
    <property type="project" value="TreeGrafter"/>
</dbReference>
<dbReference type="Gene3D" id="2.60.450.10">
    <property type="entry name" value="Lipopolysaccharide (LPS) transport protein A like domain"/>
    <property type="match status" value="1"/>
</dbReference>
<evidence type="ECO:0000256" key="2">
    <source>
        <dbReference type="SAM" id="MobiDB-lite"/>
    </source>
</evidence>
<comment type="caution">
    <text evidence="4">The sequence shown here is derived from an EMBL/GenBank/DDBJ whole genome shotgun (WGS) entry which is preliminary data.</text>
</comment>
<evidence type="ECO:0000256" key="1">
    <source>
        <dbReference type="ARBA" id="ARBA00022729"/>
    </source>
</evidence>
<keyword evidence="1" id="KW-0732">Signal</keyword>
<feature type="region of interest" description="Disordered" evidence="2">
    <location>
        <begin position="186"/>
        <end position="207"/>
    </location>
</feature>
<gene>
    <name evidence="4" type="ORF">DVH29_06485</name>
</gene>
<dbReference type="InterPro" id="IPR005653">
    <property type="entry name" value="OstA-like_N"/>
</dbReference>
<dbReference type="PANTHER" id="PTHR36504:SF1">
    <property type="entry name" value="LIPOPOLYSACCHARIDE EXPORT SYSTEM PROTEIN LPTA"/>
    <property type="match status" value="1"/>
</dbReference>
<protein>
    <recommendedName>
        <fullName evidence="3">Organic solvent tolerance-like N-terminal domain-containing protein</fullName>
    </recommendedName>
</protein>
<dbReference type="Proteomes" id="UP000253759">
    <property type="component" value="Unassembled WGS sequence"/>
</dbReference>
<dbReference type="PANTHER" id="PTHR36504">
    <property type="entry name" value="LIPOPOLYSACCHARIDE EXPORT SYSTEM PROTEIN LPTA"/>
    <property type="match status" value="1"/>
</dbReference>
<dbReference type="GO" id="GO:0017089">
    <property type="term" value="F:glycolipid transfer activity"/>
    <property type="evidence" value="ECO:0007669"/>
    <property type="project" value="TreeGrafter"/>
</dbReference>
<keyword evidence="5" id="KW-1185">Reference proteome</keyword>
<dbReference type="InterPro" id="IPR052037">
    <property type="entry name" value="LPS_export_LptA"/>
</dbReference>
<evidence type="ECO:0000313" key="5">
    <source>
        <dbReference type="Proteomes" id="UP000253759"/>
    </source>
</evidence>
<proteinExistence type="predicted"/>
<dbReference type="EMBL" id="QQNH01000006">
    <property type="protein sequence ID" value="RDE09447.1"/>
    <property type="molecule type" value="Genomic_DNA"/>
</dbReference>
<evidence type="ECO:0000313" key="4">
    <source>
        <dbReference type="EMBL" id="RDE09447.1"/>
    </source>
</evidence>
<feature type="domain" description="Organic solvent tolerance-like N-terminal" evidence="3">
    <location>
        <begin position="78"/>
        <end position="185"/>
    </location>
</feature>